<name>A0A318TSK6_9RHOB</name>
<dbReference type="InterPro" id="IPR011067">
    <property type="entry name" value="Plasmid_toxin/cell-grow_inhib"/>
</dbReference>
<comment type="caution">
    <text evidence="1">The sequence shown here is derived from an EMBL/GenBank/DDBJ whole genome shotgun (WGS) entry which is preliminary data.</text>
</comment>
<accession>A0A318TSK6</accession>
<dbReference type="RefSeq" id="WP_110806744.1">
    <property type="nucleotide sequence ID" value="NZ_QJTK01000015.1"/>
</dbReference>
<evidence type="ECO:0000313" key="2">
    <source>
        <dbReference type="Proteomes" id="UP000247727"/>
    </source>
</evidence>
<dbReference type="Gene3D" id="2.30.30.110">
    <property type="match status" value="1"/>
</dbReference>
<protein>
    <submittedName>
        <fullName evidence="1">Uncharacterized protein YifN (PemK superfamily)</fullName>
    </submittedName>
</protein>
<keyword evidence="2" id="KW-1185">Reference proteome</keyword>
<dbReference type="GO" id="GO:0003677">
    <property type="term" value="F:DNA binding"/>
    <property type="evidence" value="ECO:0007669"/>
    <property type="project" value="InterPro"/>
</dbReference>
<organism evidence="1 2">
    <name type="scientific">Rhodobacter viridis</name>
    <dbReference type="NCBI Taxonomy" id="1054202"/>
    <lineage>
        <taxon>Bacteria</taxon>
        <taxon>Pseudomonadati</taxon>
        <taxon>Pseudomonadota</taxon>
        <taxon>Alphaproteobacteria</taxon>
        <taxon>Rhodobacterales</taxon>
        <taxon>Rhodobacter group</taxon>
        <taxon>Rhodobacter</taxon>
    </lineage>
</organism>
<dbReference type="SUPFAM" id="SSF50118">
    <property type="entry name" value="Cell growth inhibitor/plasmid maintenance toxic component"/>
    <property type="match status" value="1"/>
</dbReference>
<dbReference type="AlphaFoldDB" id="A0A318TSK6"/>
<proteinExistence type="predicted"/>
<dbReference type="OrthoDB" id="7565736at2"/>
<dbReference type="InterPro" id="IPR003477">
    <property type="entry name" value="PemK-like"/>
</dbReference>
<gene>
    <name evidence="1" type="ORF">C8J30_11578</name>
</gene>
<evidence type="ECO:0000313" key="1">
    <source>
        <dbReference type="EMBL" id="PYF07831.1"/>
    </source>
</evidence>
<sequence>MPIQYDQTPGTILVCDFSAGGFKAPEMVKPRPVVVISKRKRRSSGLLTVVPLSTTAPDPVLAHHCQITLEKPLPHPRFDKTECWVKGDMVTTVSFQRLDLFRTDRGPGGARKYVTVRVSDAQLAQIMACIREVFGL</sequence>
<dbReference type="Proteomes" id="UP000247727">
    <property type="component" value="Unassembled WGS sequence"/>
</dbReference>
<dbReference type="Pfam" id="PF02452">
    <property type="entry name" value="PemK_toxin"/>
    <property type="match status" value="1"/>
</dbReference>
<reference evidence="1 2" key="1">
    <citation type="submission" date="2018-06" db="EMBL/GenBank/DDBJ databases">
        <title>Genomic Encyclopedia of Type Strains, Phase III (KMG-III): the genomes of soil and plant-associated and newly described type strains.</title>
        <authorList>
            <person name="Whitman W."/>
        </authorList>
    </citation>
    <scope>NUCLEOTIDE SEQUENCE [LARGE SCALE GENOMIC DNA]</scope>
    <source>
        <strain evidence="1 2">JA737</strain>
    </source>
</reference>
<dbReference type="EMBL" id="QJTK01000015">
    <property type="protein sequence ID" value="PYF07831.1"/>
    <property type="molecule type" value="Genomic_DNA"/>
</dbReference>